<reference evidence="2 3" key="1">
    <citation type="submission" date="2017-04" db="EMBL/GenBank/DDBJ databases">
        <title>The new phylogeny of genus Mycobacterium.</title>
        <authorList>
            <person name="Tortoli E."/>
            <person name="Trovato A."/>
            <person name="Cirillo D.M."/>
        </authorList>
    </citation>
    <scope>NUCLEOTIDE SEQUENCE [LARGE SCALE GENOMIC DNA]</scope>
    <source>
        <strain evidence="2 3">KCTC 19819</strain>
    </source>
</reference>
<comment type="caution">
    <text evidence="2">The sequence shown here is derived from an EMBL/GenBank/DDBJ whole genome shotgun (WGS) entry which is preliminary data.</text>
</comment>
<dbReference type="InterPro" id="IPR051209">
    <property type="entry name" value="FAD-bind_Monooxygenase_sf"/>
</dbReference>
<dbReference type="PANTHER" id="PTHR42877">
    <property type="entry name" value="L-ORNITHINE N(5)-MONOOXYGENASE-RELATED"/>
    <property type="match status" value="1"/>
</dbReference>
<keyword evidence="2" id="KW-0560">Oxidoreductase</keyword>
<keyword evidence="2" id="KW-0503">Monooxygenase</keyword>
<dbReference type="SUPFAM" id="SSF51905">
    <property type="entry name" value="FAD/NAD(P)-binding domain"/>
    <property type="match status" value="1"/>
</dbReference>
<evidence type="ECO:0000313" key="3">
    <source>
        <dbReference type="Proteomes" id="UP000193577"/>
    </source>
</evidence>
<organism evidence="2 3">
    <name type="scientific">Mycolicibacillus koreensis</name>
    <dbReference type="NCBI Taxonomy" id="1069220"/>
    <lineage>
        <taxon>Bacteria</taxon>
        <taxon>Bacillati</taxon>
        <taxon>Actinomycetota</taxon>
        <taxon>Actinomycetes</taxon>
        <taxon>Mycobacteriales</taxon>
        <taxon>Mycobacteriaceae</taxon>
        <taxon>Mycolicibacillus</taxon>
    </lineage>
</organism>
<accession>A0AA91PEY6</accession>
<sequence>MSTASAALPQGVGRPSPEGRSPDHEVVIIGAGFGGICAAIKLREIGVEDFLILDRDEDFGGTWLRNTYPGVGADIPSVAYQFGFAPASHWRRFFASGAEIQQYVLDLVDEHALYDHARFHACVEREAFDDANHWWTIYLAGGQVITARFLITAIGAYINPKTEPDIPGLASFTGPVLIPSRWQHEIDLTNKRVGIVGVGSSTVQIAPSIASQVAHLDVYQRTPQWYFPKPDFGYPPFLRRLLAKRWFATTLHTVVLAFIEIGLRVLIYTPRPVFTAAASAFDRVALLLYRGWLRYKVKDRSVRRQLRPRFGAGCTRGTLGGDYLPTFNRSNVELISDGIDHITSDGIVDVNGIHRPIDVLILATGYEMFSDPETYRPGTVLGSNGFDLAEFYHSEGLQAYQSVTVPELPNRFMMVGPYSWTGTGFHYILENAMRHIAAVITIARERQASRVEVTWDALNRFQTGLRRSGANLNRYFTVNCAGSNSYFINSQGHTPYVRPWTVLQSRRRSTRFPESDYTFQRLPTTVREVSHAV</sequence>
<dbReference type="InterPro" id="IPR036188">
    <property type="entry name" value="FAD/NAD-bd_sf"/>
</dbReference>
<dbReference type="PANTHER" id="PTHR42877:SF4">
    <property type="entry name" value="FAD_NAD(P)-BINDING DOMAIN-CONTAINING PROTEIN-RELATED"/>
    <property type="match status" value="1"/>
</dbReference>
<gene>
    <name evidence="2" type="ORF">B8W67_09580</name>
</gene>
<evidence type="ECO:0000313" key="2">
    <source>
        <dbReference type="EMBL" id="OSC33773.1"/>
    </source>
</evidence>
<feature type="region of interest" description="Disordered" evidence="1">
    <location>
        <begin position="1"/>
        <end position="21"/>
    </location>
</feature>
<proteinExistence type="predicted"/>
<name>A0AA91PEY6_9MYCO</name>
<dbReference type="Proteomes" id="UP000193577">
    <property type="component" value="Unassembled WGS sequence"/>
</dbReference>
<keyword evidence="3" id="KW-1185">Reference proteome</keyword>
<dbReference type="AlphaFoldDB" id="A0AA91PEY6"/>
<evidence type="ECO:0000256" key="1">
    <source>
        <dbReference type="SAM" id="MobiDB-lite"/>
    </source>
</evidence>
<dbReference type="GO" id="GO:0004497">
    <property type="term" value="F:monooxygenase activity"/>
    <property type="evidence" value="ECO:0007669"/>
    <property type="project" value="UniProtKB-KW"/>
</dbReference>
<protein>
    <submittedName>
        <fullName evidence="2">Monooxygenase</fullName>
    </submittedName>
</protein>
<dbReference type="EMBL" id="NCXO01000017">
    <property type="protein sequence ID" value="OSC33773.1"/>
    <property type="molecule type" value="Genomic_DNA"/>
</dbReference>
<dbReference type="Gene3D" id="3.50.50.60">
    <property type="entry name" value="FAD/NAD(P)-binding domain"/>
    <property type="match status" value="3"/>
</dbReference>
<dbReference type="PRINTS" id="PR00411">
    <property type="entry name" value="PNDRDTASEI"/>
</dbReference>
<dbReference type="Pfam" id="PF13738">
    <property type="entry name" value="Pyr_redox_3"/>
    <property type="match status" value="1"/>
</dbReference>